<dbReference type="EMBL" id="AWSO01000505">
    <property type="protein sequence ID" value="ESK89885.1"/>
    <property type="molecule type" value="Genomic_DNA"/>
</dbReference>
<dbReference type="InterPro" id="IPR050309">
    <property type="entry name" value="Type-B_Carboxylest/Lipase"/>
</dbReference>
<dbReference type="GO" id="GO:0016787">
    <property type="term" value="F:hydrolase activity"/>
    <property type="evidence" value="ECO:0007669"/>
    <property type="project" value="UniProtKB-KW"/>
</dbReference>
<evidence type="ECO:0000256" key="2">
    <source>
        <dbReference type="ARBA" id="ARBA00022801"/>
    </source>
</evidence>
<dbReference type="HOGENOM" id="CLU_006586_10_6_1"/>
<dbReference type="InterPro" id="IPR029058">
    <property type="entry name" value="AB_hydrolase_fold"/>
</dbReference>
<dbReference type="InterPro" id="IPR019826">
    <property type="entry name" value="Carboxylesterase_B_AS"/>
</dbReference>
<evidence type="ECO:0000256" key="1">
    <source>
        <dbReference type="ARBA" id="ARBA00005964"/>
    </source>
</evidence>
<evidence type="ECO:0000259" key="5">
    <source>
        <dbReference type="Pfam" id="PF00135"/>
    </source>
</evidence>
<keyword evidence="4" id="KW-0812">Transmembrane</keyword>
<dbReference type="SUPFAM" id="SSF53474">
    <property type="entry name" value="alpha/beta-Hydrolases"/>
    <property type="match status" value="1"/>
</dbReference>
<dbReference type="PROSITE" id="PS00941">
    <property type="entry name" value="CARBOXYLESTERASE_B_2"/>
    <property type="match status" value="1"/>
</dbReference>
<dbReference type="EC" id="3.1.1.-" evidence="3"/>
<dbReference type="InterPro" id="IPR019819">
    <property type="entry name" value="Carboxylesterase_B_CS"/>
</dbReference>
<dbReference type="Pfam" id="PF00135">
    <property type="entry name" value="COesterase"/>
    <property type="match status" value="1"/>
</dbReference>
<evidence type="ECO:0000313" key="6">
    <source>
        <dbReference type="EMBL" id="ESK89885.1"/>
    </source>
</evidence>
<dbReference type="Gene3D" id="3.40.50.1820">
    <property type="entry name" value="alpha/beta hydrolase"/>
    <property type="match status" value="1"/>
</dbReference>
<dbReference type="KEGG" id="mrr:Moror_800"/>
<comment type="similarity">
    <text evidence="1 3">Belongs to the type-B carboxylesterase/lipase family.</text>
</comment>
<dbReference type="PROSITE" id="PS00122">
    <property type="entry name" value="CARBOXYLESTERASE_B_1"/>
    <property type="match status" value="1"/>
</dbReference>
<dbReference type="Proteomes" id="UP000017559">
    <property type="component" value="Unassembled WGS sequence"/>
</dbReference>
<dbReference type="InterPro" id="IPR002018">
    <property type="entry name" value="CarbesteraseB"/>
</dbReference>
<feature type="transmembrane region" description="Helical" evidence="4">
    <location>
        <begin position="20"/>
        <end position="38"/>
    </location>
</feature>
<reference evidence="6 7" key="1">
    <citation type="journal article" date="2014" name="BMC Genomics">
        <title>Genome and secretome analysis of the hemibiotrophic fungal pathogen, Moniliophthora roreri, which causes frosty pod rot disease of cacao: mechanisms of the biotrophic and necrotrophic phases.</title>
        <authorList>
            <person name="Meinhardt L.W."/>
            <person name="Costa G.G.L."/>
            <person name="Thomazella D.P.T."/>
            <person name="Teixeira P.J.P.L."/>
            <person name="Carazzolle M.F."/>
            <person name="Schuster S.C."/>
            <person name="Carlson J.E."/>
            <person name="Guiltinan M.J."/>
            <person name="Mieczkowski P."/>
            <person name="Farmer A."/>
            <person name="Ramaraj T."/>
            <person name="Crozier J."/>
            <person name="Davis R.E."/>
            <person name="Shao J."/>
            <person name="Melnick R.L."/>
            <person name="Pereira G.A.G."/>
            <person name="Bailey B.A."/>
        </authorList>
    </citation>
    <scope>NUCLEOTIDE SEQUENCE [LARGE SCALE GENOMIC DNA]</scope>
    <source>
        <strain evidence="6 7">MCA 2997</strain>
    </source>
</reference>
<evidence type="ECO:0000256" key="3">
    <source>
        <dbReference type="RuleBase" id="RU361235"/>
    </source>
</evidence>
<keyword evidence="4" id="KW-1133">Transmembrane helix</keyword>
<comment type="caution">
    <text evidence="6">The sequence shown here is derived from an EMBL/GenBank/DDBJ whole genome shotgun (WGS) entry which is preliminary data.</text>
</comment>
<keyword evidence="2 3" id="KW-0378">Hydrolase</keyword>
<keyword evidence="4" id="KW-0472">Membrane</keyword>
<keyword evidence="7" id="KW-1185">Reference proteome</keyword>
<protein>
    <recommendedName>
        <fullName evidence="3">Carboxylic ester hydrolase</fullName>
        <ecNumber evidence="3">3.1.1.-</ecNumber>
    </recommendedName>
</protein>
<dbReference type="AlphaFoldDB" id="V2XBL2"/>
<accession>V2XBL2</accession>
<feature type="domain" description="Carboxylesterase type B" evidence="5">
    <location>
        <begin position="45"/>
        <end position="560"/>
    </location>
</feature>
<evidence type="ECO:0000256" key="4">
    <source>
        <dbReference type="SAM" id="Phobius"/>
    </source>
</evidence>
<organism evidence="6 7">
    <name type="scientific">Moniliophthora roreri (strain MCA 2997)</name>
    <name type="common">Cocoa frosty pod rot fungus</name>
    <name type="synonym">Crinipellis roreri</name>
    <dbReference type="NCBI Taxonomy" id="1381753"/>
    <lineage>
        <taxon>Eukaryota</taxon>
        <taxon>Fungi</taxon>
        <taxon>Dikarya</taxon>
        <taxon>Basidiomycota</taxon>
        <taxon>Agaricomycotina</taxon>
        <taxon>Agaricomycetes</taxon>
        <taxon>Agaricomycetidae</taxon>
        <taxon>Agaricales</taxon>
        <taxon>Marasmiineae</taxon>
        <taxon>Marasmiaceae</taxon>
        <taxon>Moniliophthora</taxon>
    </lineage>
</organism>
<proteinExistence type="inferred from homology"/>
<dbReference type="OrthoDB" id="408631at2759"/>
<name>V2XBL2_MONRO</name>
<evidence type="ECO:0000313" key="7">
    <source>
        <dbReference type="Proteomes" id="UP000017559"/>
    </source>
</evidence>
<dbReference type="ESTHER" id="monro-v2xbl2">
    <property type="family name" value="Fungal_carboxylesterase_lipase"/>
</dbReference>
<gene>
    <name evidence="6" type="ORF">Moror_800</name>
</gene>
<sequence>MEVIRSTGRAFKYFVLQYELIMFFLLFRVISIFLLSALPSDAYPQVQLGLTSIIGTTRNGVEFFGGIPYAEPPVGNLRLRPAVLKGSNTWNATSFDANEFGKACLQPDLPRINVSEDCLTINIVRPPITSPYNSTKLPCLLWIHGGGFLAGSGSRPGYDGSSLVRRSLERGTPIIVMTINYRLGPLGFPQGLEAASLGHEVLNLGLRDSLVALQWVKNNIDAFGGDPQKVTVFGESSGARAIRLYMFSGGLDGLARGAIMESGGGQPIHPASTRDSLWRTYVSAVDPCSFAVESKNTFQCLRSKATTDELFDAFAKAGISRSSFDWLPVLDGPKGLLPDYPSRLNVKVRIPIIYGNNLDEGTLLTPQNITGPDVTRQRLFDLITPSPAGGKALRHAIAELMNIYPDDPRFGSPFGTGNQTFGLNPEYKHYASLFGDLTVHAERRLFARKMNEASAPIYGYLFSDPDAIKVMPSEFRPPNAAPGSLGVPHTSEILYVFGNFAVENNMMPASAKELSTMMMDYWIAFANGMNPNDGKGLKRPEWGLYKTGRPRMMQLKGGDTKMIGDFAREHGTVYMNQHAVLFNR</sequence>
<dbReference type="PANTHER" id="PTHR11559">
    <property type="entry name" value="CARBOXYLESTERASE"/>
    <property type="match status" value="1"/>
</dbReference>